<reference evidence="5 6" key="1">
    <citation type="submission" date="2020-06" db="EMBL/GenBank/DDBJ databases">
        <authorList>
            <person name="Grouzdev D.S."/>
        </authorList>
    </citation>
    <scope>NUCLEOTIDE SEQUENCE [LARGE SCALE GENOMIC DNA]</scope>
    <source>
        <strain evidence="5 6">HO-A22</strain>
    </source>
</reference>
<dbReference type="InterPro" id="IPR032109">
    <property type="entry name" value="Big_3_5"/>
</dbReference>
<name>A0A7Y6UN18_9HYPH</name>
<dbReference type="InterPro" id="IPR015919">
    <property type="entry name" value="Cadherin-like_sf"/>
</dbReference>
<dbReference type="EMBL" id="JABWDU010000003">
    <property type="protein sequence ID" value="NVD39976.1"/>
    <property type="molecule type" value="Genomic_DNA"/>
</dbReference>
<dbReference type="SUPFAM" id="SSF141072">
    <property type="entry name" value="CalX-like"/>
    <property type="match status" value="1"/>
</dbReference>
<dbReference type="InterPro" id="IPR038081">
    <property type="entry name" value="CalX-like_sf"/>
</dbReference>
<evidence type="ECO:0000256" key="1">
    <source>
        <dbReference type="ARBA" id="ARBA00022729"/>
    </source>
</evidence>
<accession>A0A7Y6UN18</accession>
<organism evidence="5 6">
    <name type="scientific">Ensifer oleiphilus</name>
    <dbReference type="NCBI Taxonomy" id="2742698"/>
    <lineage>
        <taxon>Bacteria</taxon>
        <taxon>Pseudomonadati</taxon>
        <taxon>Pseudomonadota</taxon>
        <taxon>Alphaproteobacteria</taxon>
        <taxon>Hyphomicrobiales</taxon>
        <taxon>Rhizobiaceae</taxon>
        <taxon>Sinorhizobium/Ensifer group</taxon>
        <taxon>Ensifer</taxon>
    </lineage>
</organism>
<dbReference type="SUPFAM" id="SSF103515">
    <property type="entry name" value="Autotransporter"/>
    <property type="match status" value="1"/>
</dbReference>
<keyword evidence="2" id="KW-0677">Repeat</keyword>
<dbReference type="RefSeq" id="WP_176353520.1">
    <property type="nucleotide sequence ID" value="NZ_JABWDU010000003.1"/>
</dbReference>
<dbReference type="InterPro" id="IPR013783">
    <property type="entry name" value="Ig-like_fold"/>
</dbReference>
<proteinExistence type="predicted"/>
<dbReference type="SMART" id="SM00869">
    <property type="entry name" value="Autotransporter"/>
    <property type="match status" value="1"/>
</dbReference>
<keyword evidence="1" id="KW-0732">Signal</keyword>
<protein>
    <submittedName>
        <fullName evidence="5">Ig-like domain repeat protein</fullName>
    </submittedName>
</protein>
<dbReference type="CDD" id="cd11304">
    <property type="entry name" value="Cadherin_repeat"/>
    <property type="match status" value="2"/>
</dbReference>
<evidence type="ECO:0000313" key="6">
    <source>
        <dbReference type="Proteomes" id="UP000520198"/>
    </source>
</evidence>
<dbReference type="InterPro" id="IPR005546">
    <property type="entry name" value="Autotransporte_beta"/>
</dbReference>
<dbReference type="GO" id="GO:0007154">
    <property type="term" value="P:cell communication"/>
    <property type="evidence" value="ECO:0007669"/>
    <property type="project" value="InterPro"/>
</dbReference>
<evidence type="ECO:0000256" key="2">
    <source>
        <dbReference type="ARBA" id="ARBA00022737"/>
    </source>
</evidence>
<dbReference type="GO" id="GO:0005509">
    <property type="term" value="F:calcium ion binding"/>
    <property type="evidence" value="ECO:0007669"/>
    <property type="project" value="InterPro"/>
</dbReference>
<sequence length="1643" mass="164619">MDGHFALSLKKKILQERFCRFRALKAMNGATGGGRRRRYRLMGVIAGVGHNSMNIAKIFQSLIGASRHARNAIKVLHLTLATPSSVGLGGRDCLSEHSHCLNRKAWVGRALRRLLLLPLLVVASMPAMASQAFASNPTVASVAVPANGTYAIGQHLDFGVTFSSAVTVTGTPRLGLTIGSQSRNADYSSGSGGTTLTFRYTIAEGDLDANGISLGSLQLNGGSILDSGSVANLVLNNVGSTVGILVDGVRPVVNSTTPDAGAQPTDASVVFAVAFSKAVSNVSTDDFSLSTTGTAAGTIASVSAASGSSVNVTVSGIAGTGTIRLYTISGTDIADGAGNAMLAGFTGGMVHTVSPAAPTVTVSASESSPALGASVTFTATLGGGASPSGTVTFKDGATTLGTGTISGATAIYSTSALTSGAHSITAEYAGDANNSAATSNAVTVTVATPTISLTPSSLPNPKVGAAYGSVSFSATGGTGPYTFAVTNGALPAGMTLSTAGVLSGTPTAGGSFPTITVTATDANGGTGTRDYTLTVTAPTISLSPTTLPAGAFGVAYPTQTIVATGGTGPYTFEFAPMLPNGMTFNTATGAVAGTPTQSGYFLFAVKVTDSSTGAAGPYSFQTFVNITIAAPAVVLVPADGTTLTAGEVGAPYSDTSISATGGSGAMYYSATSLPTGLSINSATGAISGTPTVAGTFPFTVWAAGMAGGASSADYEIVITMAPQLSIADISQSEGNAGTTNFNFTVSLDKPAGAGGVTFDVSTADGTASASGDYAAKSSTSLSIAAGSTSATFTVIVNGDTDLEPNETFFVNVANVSGATVLDHQAIGTIVNDDAAPGLPTISVSASDSNPVLGAPVTFTATLAGGASPTGVVTFKDGAATLGIGTITGTAATFVTSALTLGPHSITAEYAGDSNNTAAASAVVTVTVGQVIPTISVSASNSNPVRGSPVTFTATLAGGASPTGTVTFKDGAATLGTGTITGTAATFVTSALSLGPHSITAEYTGDTNHAAATSAAVNVTVAAPTFVFSPAGGALPDGRAETAYSQSITAIASGSTTPIAYAVTSGTLPSGLTLDPATGAISGTTITAGSFSFTITATDSAVPPNRAAASYTVAVKPVVTFSFSPAGGALAEAMPAEDYSQQISATGGTGTLTYSLGSGELPAGMVLNTSTGELTGPLDVNAEVKEYSFTIGVRDGAGATGAARYTLNVKERIVTVTDKTIVVAAGGTPANVNLEHGSTGGPFTDAEWTFVEPANAGTASIVRGEFAQASGSTPLGWYLKFIPDPAFSGTVRVGFTLTSSLGASDSGTVTYKLGYDPAKVAEAIDGLVHDFVRTRQSMISSTIKVPGLLDRRQVGSSANPVTARMTPSEEGMTANFSTSLVQMEAARDSADGVAGSYSSPFNIWIDGTLMSHNREENGGKWGSFGMISLGADYLLSEKALVGLSFHFDRMTDPTDADAELSGNGWLAGPYASFEIGKGVFWDTSLLYGGSANDIDTSFWDGGFDTTRWMIDTALIGEWQVDEVTVLTPELRAVYFNEEVEDYAVGNAAGDELTIDGFNAEQFRVSLGAEIARSFTVENGSTLTPKLGVTGGYSGLDGSGAFASLTAGLTLETADFWMLEASLLFNIEGDGQKSVGGRATASKQF</sequence>
<dbReference type="Pfam" id="PF03160">
    <property type="entry name" value="Calx-beta"/>
    <property type="match status" value="1"/>
</dbReference>
<evidence type="ECO:0000259" key="4">
    <source>
        <dbReference type="PROSITE" id="PS51208"/>
    </source>
</evidence>
<keyword evidence="6" id="KW-1185">Reference proteome</keyword>
<dbReference type="Pfam" id="PF05345">
    <property type="entry name" value="He_PIG"/>
    <property type="match status" value="5"/>
</dbReference>
<evidence type="ECO:0000256" key="3">
    <source>
        <dbReference type="ARBA" id="ARBA00022837"/>
    </source>
</evidence>
<dbReference type="Proteomes" id="UP000520198">
    <property type="component" value="Unassembled WGS sequence"/>
</dbReference>
<dbReference type="Gene3D" id="2.60.40.2030">
    <property type="match status" value="1"/>
</dbReference>
<gene>
    <name evidence="5" type="ORF">HT585_14010</name>
</gene>
<keyword evidence="3" id="KW-0106">Calcium</keyword>
<dbReference type="GO" id="GO:0016020">
    <property type="term" value="C:membrane"/>
    <property type="evidence" value="ECO:0007669"/>
    <property type="project" value="InterPro"/>
</dbReference>
<dbReference type="PANTHER" id="PTHR37494:SF1">
    <property type="entry name" value="STAPHYLOCOCCUS AUREUS SURFACE PROTEIN A"/>
    <property type="match status" value="1"/>
</dbReference>
<dbReference type="Pfam" id="PF16640">
    <property type="entry name" value="Big_3_5"/>
    <property type="match status" value="3"/>
</dbReference>
<dbReference type="Gene3D" id="2.40.128.130">
    <property type="entry name" value="Autotransporter beta-domain"/>
    <property type="match status" value="1"/>
</dbReference>
<dbReference type="InterPro" id="IPR003644">
    <property type="entry name" value="Calx_beta"/>
</dbReference>
<comment type="caution">
    <text evidence="5">The sequence shown here is derived from an EMBL/GenBank/DDBJ whole genome shotgun (WGS) entry which is preliminary data.</text>
</comment>
<evidence type="ECO:0000313" key="5">
    <source>
        <dbReference type="EMBL" id="NVD39976.1"/>
    </source>
</evidence>
<dbReference type="PANTHER" id="PTHR37494">
    <property type="entry name" value="HEMAGGLUTININ"/>
    <property type="match status" value="1"/>
</dbReference>
<feature type="domain" description="Autotransporter" evidence="4">
    <location>
        <begin position="1395"/>
        <end position="1643"/>
    </location>
</feature>
<dbReference type="SUPFAM" id="SSF49313">
    <property type="entry name" value="Cadherin-like"/>
    <property type="match status" value="5"/>
</dbReference>
<dbReference type="PROSITE" id="PS51208">
    <property type="entry name" value="AUTOTRANSPORTER"/>
    <property type="match status" value="1"/>
</dbReference>
<dbReference type="Gene3D" id="2.60.40.10">
    <property type="entry name" value="Immunoglobulins"/>
    <property type="match status" value="8"/>
</dbReference>
<dbReference type="InterPro" id="IPR036709">
    <property type="entry name" value="Autotransporte_beta_dom_sf"/>
</dbReference>